<organism evidence="3 4">
    <name type="scientific">Ahniella affigens</name>
    <dbReference type="NCBI Taxonomy" id="2021234"/>
    <lineage>
        <taxon>Bacteria</taxon>
        <taxon>Pseudomonadati</taxon>
        <taxon>Pseudomonadota</taxon>
        <taxon>Gammaproteobacteria</taxon>
        <taxon>Lysobacterales</taxon>
        <taxon>Rhodanobacteraceae</taxon>
        <taxon>Ahniella</taxon>
    </lineage>
</organism>
<proteinExistence type="predicted"/>
<evidence type="ECO:0000259" key="2">
    <source>
        <dbReference type="Pfam" id="PF13471"/>
    </source>
</evidence>
<feature type="domain" description="Microcin J25-processing protein McjB C-terminal" evidence="2">
    <location>
        <begin position="24"/>
        <end position="121"/>
    </location>
</feature>
<dbReference type="InterPro" id="IPR032708">
    <property type="entry name" value="McjB_C"/>
</dbReference>
<dbReference type="NCBIfam" id="NF033537">
    <property type="entry name" value="lasso_biosyn_B2"/>
    <property type="match status" value="1"/>
</dbReference>
<dbReference type="RefSeq" id="WP_106892803.1">
    <property type="nucleotide sequence ID" value="NZ_CP027860.1"/>
</dbReference>
<dbReference type="AlphaFoldDB" id="A0A2P1PVS8"/>
<feature type="chain" id="PRO_5015199665" description="Microcin J25-processing protein McjB C-terminal domain-containing protein" evidence="1">
    <location>
        <begin position="23"/>
        <end position="132"/>
    </location>
</feature>
<evidence type="ECO:0000256" key="1">
    <source>
        <dbReference type="SAM" id="SignalP"/>
    </source>
</evidence>
<sequence length="132" mass="14426">MPNRLRLMVLLCWLRYGPPVQARVLQALNASVPDLVSKTDLSALTDLTAAIRRAARFVPGSRCLDQALACWIVAQRLGLPARLNLGIRRQPQGTTAHAWISAGDQPIAEDPEALRQLLPLLSGAVPAIREFD</sequence>
<evidence type="ECO:0000313" key="3">
    <source>
        <dbReference type="EMBL" id="AVP98884.1"/>
    </source>
</evidence>
<dbReference type="KEGG" id="xba:C7S18_17620"/>
<dbReference type="Proteomes" id="UP000241074">
    <property type="component" value="Chromosome"/>
</dbReference>
<gene>
    <name evidence="3" type="ORF">C7S18_17620</name>
</gene>
<dbReference type="Pfam" id="PF13471">
    <property type="entry name" value="Transglut_core3"/>
    <property type="match status" value="1"/>
</dbReference>
<dbReference type="EMBL" id="CP027860">
    <property type="protein sequence ID" value="AVP98884.1"/>
    <property type="molecule type" value="Genomic_DNA"/>
</dbReference>
<reference evidence="3 4" key="1">
    <citation type="submission" date="2018-03" db="EMBL/GenBank/DDBJ databases">
        <title>Ahniella affigens gen. nov., sp. nov., a gammaproteobacterium isolated from sandy soil near a stream.</title>
        <authorList>
            <person name="Ko Y."/>
            <person name="Kim J.-H."/>
        </authorList>
    </citation>
    <scope>NUCLEOTIDE SEQUENCE [LARGE SCALE GENOMIC DNA]</scope>
    <source>
        <strain evidence="3 4">D13</strain>
    </source>
</reference>
<keyword evidence="1" id="KW-0732">Signal</keyword>
<keyword evidence="4" id="KW-1185">Reference proteome</keyword>
<accession>A0A2P1PVS8</accession>
<evidence type="ECO:0000313" key="4">
    <source>
        <dbReference type="Proteomes" id="UP000241074"/>
    </source>
</evidence>
<protein>
    <recommendedName>
        <fullName evidence="2">Microcin J25-processing protein McjB C-terminal domain-containing protein</fullName>
    </recommendedName>
</protein>
<name>A0A2P1PVS8_9GAMM</name>
<feature type="signal peptide" evidence="1">
    <location>
        <begin position="1"/>
        <end position="22"/>
    </location>
</feature>
<dbReference type="OrthoDB" id="3790432at2"/>
<reference evidence="3 4" key="2">
    <citation type="submission" date="2018-03" db="EMBL/GenBank/DDBJ databases">
        <authorList>
            <person name="Keele B.F."/>
        </authorList>
    </citation>
    <scope>NUCLEOTIDE SEQUENCE [LARGE SCALE GENOMIC DNA]</scope>
    <source>
        <strain evidence="3 4">D13</strain>
    </source>
</reference>
<dbReference type="InterPro" id="IPR053521">
    <property type="entry name" value="McjB-like"/>
</dbReference>